<keyword evidence="7" id="KW-0663">Pyridoxal phosphate</keyword>
<comment type="catalytic activity">
    <reaction evidence="14">
        <text>4-amino-4-deoxychorismate = 4-aminobenzoate + pyruvate + H(+)</text>
        <dbReference type="Rhea" id="RHEA:16201"/>
        <dbReference type="ChEBI" id="CHEBI:15361"/>
        <dbReference type="ChEBI" id="CHEBI:15378"/>
        <dbReference type="ChEBI" id="CHEBI:17836"/>
        <dbReference type="ChEBI" id="CHEBI:58406"/>
        <dbReference type="EC" id="4.1.3.38"/>
    </reaction>
</comment>
<comment type="pathway">
    <text evidence="4">Amino-acid biosynthesis; L-leucine biosynthesis; L-leucine from 3-methyl-2-oxobutanoate: step 4/4.</text>
</comment>
<protein>
    <submittedName>
        <fullName evidence="15">Branched-chain amino acid aminotransferase</fullName>
    </submittedName>
</protein>
<comment type="pathway">
    <text evidence="3">Amino-acid biosynthesis; L-valine biosynthesis; L-valine from pyruvate: step 4/4.</text>
</comment>
<dbReference type="Proteomes" id="UP000030652">
    <property type="component" value="Unassembled WGS sequence"/>
</dbReference>
<dbReference type="NCBIfam" id="TIGR03461">
    <property type="entry name" value="pabC_Proteo"/>
    <property type="match status" value="1"/>
</dbReference>
<evidence type="ECO:0000256" key="2">
    <source>
        <dbReference type="ARBA" id="ARBA00004824"/>
    </source>
</evidence>
<comment type="similarity">
    <text evidence="5">Belongs to the class-IV pyridoxal-phosphate-dependent aminotransferase family.</text>
</comment>
<dbReference type="GO" id="GO:0005829">
    <property type="term" value="C:cytosol"/>
    <property type="evidence" value="ECO:0007669"/>
    <property type="project" value="TreeGrafter"/>
</dbReference>
<comment type="caution">
    <text evidence="15">The sequence shown here is derived from an EMBL/GenBank/DDBJ whole genome shotgun (WGS) entry which is preliminary data.</text>
</comment>
<dbReference type="eggNOG" id="COG0115">
    <property type="taxonomic scope" value="Bacteria"/>
</dbReference>
<proteinExistence type="inferred from homology"/>
<comment type="catalytic activity">
    <reaction evidence="13">
        <text>L-leucine + 2-oxoglutarate = 4-methyl-2-oxopentanoate + L-glutamate</text>
        <dbReference type="Rhea" id="RHEA:18321"/>
        <dbReference type="ChEBI" id="CHEBI:16810"/>
        <dbReference type="ChEBI" id="CHEBI:17865"/>
        <dbReference type="ChEBI" id="CHEBI:29985"/>
        <dbReference type="ChEBI" id="CHEBI:57427"/>
        <dbReference type="EC" id="2.6.1.42"/>
    </reaction>
</comment>
<accession>A0A0B0EJG4</accession>
<dbReference type="PATRIC" id="fig|237368.3.peg.3721"/>
<evidence type="ECO:0000256" key="9">
    <source>
        <dbReference type="ARBA" id="ARBA00023239"/>
    </source>
</evidence>
<evidence type="ECO:0000256" key="12">
    <source>
        <dbReference type="ARBA" id="ARBA00048798"/>
    </source>
</evidence>
<comment type="cofactor">
    <cofactor evidence="1">
        <name>pyridoxal 5'-phosphate</name>
        <dbReference type="ChEBI" id="CHEBI:597326"/>
    </cofactor>
</comment>
<dbReference type="InterPro" id="IPR001544">
    <property type="entry name" value="Aminotrans_IV"/>
</dbReference>
<evidence type="ECO:0000256" key="3">
    <source>
        <dbReference type="ARBA" id="ARBA00004931"/>
    </source>
</evidence>
<dbReference type="AlphaFoldDB" id="A0A0B0EJG4"/>
<dbReference type="GO" id="GO:0046656">
    <property type="term" value="P:folic acid biosynthetic process"/>
    <property type="evidence" value="ECO:0007669"/>
    <property type="project" value="UniProtKB-KW"/>
</dbReference>
<dbReference type="FunFam" id="3.20.10.10:FF:000002">
    <property type="entry name" value="D-alanine aminotransferase"/>
    <property type="match status" value="1"/>
</dbReference>
<keyword evidence="8" id="KW-0289">Folate biosynthesis</keyword>
<evidence type="ECO:0000256" key="13">
    <source>
        <dbReference type="ARBA" id="ARBA00049229"/>
    </source>
</evidence>
<gene>
    <name evidence="15" type="ORF">SCABRO_03451</name>
</gene>
<dbReference type="InterPro" id="IPR036038">
    <property type="entry name" value="Aminotransferase-like"/>
</dbReference>
<dbReference type="Gene3D" id="3.30.470.10">
    <property type="match status" value="1"/>
</dbReference>
<comment type="catalytic activity">
    <reaction evidence="12">
        <text>L-isoleucine + 2-oxoglutarate = (S)-3-methyl-2-oxopentanoate + L-glutamate</text>
        <dbReference type="Rhea" id="RHEA:24801"/>
        <dbReference type="ChEBI" id="CHEBI:16810"/>
        <dbReference type="ChEBI" id="CHEBI:29985"/>
        <dbReference type="ChEBI" id="CHEBI:35146"/>
        <dbReference type="ChEBI" id="CHEBI:58045"/>
        <dbReference type="EC" id="2.6.1.42"/>
    </reaction>
</comment>
<evidence type="ECO:0000256" key="10">
    <source>
        <dbReference type="ARBA" id="ARBA00035633"/>
    </source>
</evidence>
<evidence type="ECO:0000256" key="14">
    <source>
        <dbReference type="ARBA" id="ARBA00049529"/>
    </source>
</evidence>
<evidence type="ECO:0000256" key="11">
    <source>
        <dbReference type="ARBA" id="ARBA00048212"/>
    </source>
</evidence>
<dbReference type="Pfam" id="PF01063">
    <property type="entry name" value="Aminotran_4"/>
    <property type="match status" value="1"/>
</dbReference>
<reference evidence="15 16" key="1">
    <citation type="submission" date="2014-10" db="EMBL/GenBank/DDBJ databases">
        <title>Draft genome of anammox bacterium scalindua brodae, obtained using differential coverage binning of sequence data from two enrichment reactors.</title>
        <authorList>
            <person name="Speth D.R."/>
            <person name="Russ L."/>
            <person name="Kartal B."/>
            <person name="Op den Camp H.J."/>
            <person name="Dutilh B.E."/>
            <person name="Jetten M.S."/>
        </authorList>
    </citation>
    <scope>NUCLEOTIDE SEQUENCE [LARGE SCALE GENOMIC DNA]</scope>
    <source>
        <strain evidence="15">RU1</strain>
    </source>
</reference>
<dbReference type="EMBL" id="JRYO01000236">
    <property type="protein sequence ID" value="KHE90820.1"/>
    <property type="molecule type" value="Genomic_DNA"/>
</dbReference>
<keyword evidence="9" id="KW-0456">Lyase</keyword>
<dbReference type="InterPro" id="IPR043132">
    <property type="entry name" value="BCAT-like_C"/>
</dbReference>
<organism evidence="15 16">
    <name type="scientific">Candidatus Scalindua brodae</name>
    <dbReference type="NCBI Taxonomy" id="237368"/>
    <lineage>
        <taxon>Bacteria</taxon>
        <taxon>Pseudomonadati</taxon>
        <taxon>Planctomycetota</taxon>
        <taxon>Candidatus Brocadiia</taxon>
        <taxon>Candidatus Brocadiales</taxon>
        <taxon>Candidatus Scalinduaceae</taxon>
        <taxon>Candidatus Scalindua</taxon>
    </lineage>
</organism>
<comment type="pathway">
    <text evidence="10">Cofactor biosynthesis; tetrahydrofolate biosynthesis; 4-aminobenzoate from chorismate: step 2/2.</text>
</comment>
<evidence type="ECO:0000256" key="4">
    <source>
        <dbReference type="ARBA" id="ARBA00005072"/>
    </source>
</evidence>
<dbReference type="SUPFAM" id="SSF56752">
    <property type="entry name" value="D-aminoacid aminotransferase-like PLP-dependent enzymes"/>
    <property type="match status" value="1"/>
</dbReference>
<evidence type="ECO:0000256" key="8">
    <source>
        <dbReference type="ARBA" id="ARBA00022909"/>
    </source>
</evidence>
<dbReference type="PANTHER" id="PTHR42743">
    <property type="entry name" value="AMINO-ACID AMINOTRANSFERASE"/>
    <property type="match status" value="1"/>
</dbReference>
<keyword evidence="15" id="KW-0808">Transferase</keyword>
<sequence>MHSISIMTKFIFLNGRIIPDTEGSVSTDDRGFLYGDGIYETLRSYDGKPFKLAEHLERMRHSAKQLRILFEYTNTEISEIIKTLIDKNNIQDAYIRITLSRGAGGGRLQMDDNIEPTTLIQVKPFSPYDSKLYDEGMTLVVSDYRRSTTCPISHYKTTNLLKSILLKEEAKTKSAHEAIILNTDSYVAECVVSNIFMVSGGSVITPSLDTNILPGITRITVLDICKNKSIPISENHFTTDRLIKANEVFITNSLMEIMPVSKIDNYKIGKVIPGMITQQVMSAYKRLI</sequence>
<dbReference type="GO" id="GO:0008696">
    <property type="term" value="F:4-amino-4-deoxychorismate lyase activity"/>
    <property type="evidence" value="ECO:0007669"/>
    <property type="project" value="UniProtKB-EC"/>
</dbReference>
<comment type="subunit">
    <text evidence="6">Homodimer.</text>
</comment>
<evidence type="ECO:0000256" key="1">
    <source>
        <dbReference type="ARBA" id="ARBA00001933"/>
    </source>
</evidence>
<dbReference type="PANTHER" id="PTHR42743:SF11">
    <property type="entry name" value="AMINODEOXYCHORISMATE LYASE"/>
    <property type="match status" value="1"/>
</dbReference>
<evidence type="ECO:0000313" key="15">
    <source>
        <dbReference type="EMBL" id="KHE90820.1"/>
    </source>
</evidence>
<name>A0A0B0EJG4_9BACT</name>
<dbReference type="InterPro" id="IPR050571">
    <property type="entry name" value="Class-IV_PLP-Dep_Aminotrnsfr"/>
</dbReference>
<dbReference type="InterPro" id="IPR017824">
    <property type="entry name" value="Aminodeoxychorismate_lyase_IV"/>
</dbReference>
<dbReference type="GO" id="GO:0008652">
    <property type="term" value="P:amino acid biosynthetic process"/>
    <property type="evidence" value="ECO:0007669"/>
    <property type="project" value="UniProtKB-ARBA"/>
</dbReference>
<evidence type="ECO:0000256" key="6">
    <source>
        <dbReference type="ARBA" id="ARBA00011738"/>
    </source>
</evidence>
<comment type="pathway">
    <text evidence="2">Amino-acid biosynthesis; L-isoleucine biosynthesis; L-isoleucine from 2-oxobutanoate: step 4/4.</text>
</comment>
<comment type="catalytic activity">
    <reaction evidence="11">
        <text>L-valine + 2-oxoglutarate = 3-methyl-2-oxobutanoate + L-glutamate</text>
        <dbReference type="Rhea" id="RHEA:24813"/>
        <dbReference type="ChEBI" id="CHEBI:11851"/>
        <dbReference type="ChEBI" id="CHEBI:16810"/>
        <dbReference type="ChEBI" id="CHEBI:29985"/>
        <dbReference type="ChEBI" id="CHEBI:57762"/>
        <dbReference type="EC" id="2.6.1.42"/>
    </reaction>
</comment>
<dbReference type="InterPro" id="IPR043131">
    <property type="entry name" value="BCAT-like_N"/>
</dbReference>
<evidence type="ECO:0000313" key="16">
    <source>
        <dbReference type="Proteomes" id="UP000030652"/>
    </source>
</evidence>
<evidence type="ECO:0000256" key="5">
    <source>
        <dbReference type="ARBA" id="ARBA00009320"/>
    </source>
</evidence>
<dbReference type="GO" id="GO:0004084">
    <property type="term" value="F:branched-chain-amino-acid transaminase activity"/>
    <property type="evidence" value="ECO:0007669"/>
    <property type="project" value="UniProtKB-EC"/>
</dbReference>
<keyword evidence="15" id="KW-0032">Aminotransferase</keyword>
<dbReference type="GO" id="GO:0030170">
    <property type="term" value="F:pyridoxal phosphate binding"/>
    <property type="evidence" value="ECO:0007669"/>
    <property type="project" value="InterPro"/>
</dbReference>
<evidence type="ECO:0000256" key="7">
    <source>
        <dbReference type="ARBA" id="ARBA00022898"/>
    </source>
</evidence>
<dbReference type="Gene3D" id="3.20.10.10">
    <property type="entry name" value="D-amino Acid Aminotransferase, subunit A, domain 2"/>
    <property type="match status" value="1"/>
</dbReference>